<keyword evidence="8" id="KW-1185">Reference proteome</keyword>
<feature type="transmembrane region" description="Helical" evidence="6">
    <location>
        <begin position="119"/>
        <end position="143"/>
    </location>
</feature>
<feature type="transmembrane region" description="Helical" evidence="6">
    <location>
        <begin position="235"/>
        <end position="254"/>
    </location>
</feature>
<feature type="transmembrane region" description="Helical" evidence="6">
    <location>
        <begin position="89"/>
        <end position="112"/>
    </location>
</feature>
<dbReference type="InterPro" id="IPR002293">
    <property type="entry name" value="AA/rel_permease1"/>
</dbReference>
<gene>
    <name evidence="7" type="primary">yhdG</name>
    <name evidence="7" type="ORF">MPNT_60135</name>
</gene>
<feature type="transmembrane region" description="Helical" evidence="6">
    <location>
        <begin position="319"/>
        <end position="343"/>
    </location>
</feature>
<dbReference type="RefSeq" id="WP_174582478.1">
    <property type="nucleotide sequence ID" value="NZ_CAJNOB010000056.1"/>
</dbReference>
<evidence type="ECO:0000256" key="1">
    <source>
        <dbReference type="ARBA" id="ARBA00004141"/>
    </source>
</evidence>
<feature type="transmembrane region" description="Helical" evidence="6">
    <location>
        <begin position="415"/>
        <end position="436"/>
    </location>
</feature>
<feature type="transmembrane region" description="Helical" evidence="6">
    <location>
        <begin position="442"/>
        <end position="460"/>
    </location>
</feature>
<evidence type="ECO:0000256" key="2">
    <source>
        <dbReference type="ARBA" id="ARBA00022448"/>
    </source>
</evidence>
<dbReference type="PANTHER" id="PTHR43243">
    <property type="entry name" value="INNER MEMBRANE TRANSPORTER YGJI-RELATED"/>
    <property type="match status" value="1"/>
</dbReference>
<feature type="transmembrane region" description="Helical" evidence="6">
    <location>
        <begin position="472"/>
        <end position="491"/>
    </location>
</feature>
<keyword evidence="3 6" id="KW-0812">Transmembrane</keyword>
<sequence length="538" mass="57473">MPAPTGGKCETRLGSLWQRFFRLRHVPKSARSRDTPNPLRRVLGAPELIALGVGGIIGAGIYVLTGAVASQHAGPAVCLSFVLSGSSCALAALCYAELASMIPAAGSAYVYAYATMGEAMAWTIGWSLVLEYLFTVGLVSIGWSGYFSSLLRDIGILLPPEWTAPYGTHLVQLPGQGWVIATGELAQWLRGHGVHMEDLPQASGWVNVPAVAIVLSLSALLVLGIRESATLNTAIVLFKTGALLCFVAAAFRYLTTHPEVWHQNWDPFVPPNRGEFGQFGWSGVLRGAGMIFFAYLGFDVVSTAGQEAKNPQRDLPIGILGSLSLCTILYVLVAIALTGAVHYSRLAVPDPIAVGVEAIGARWLAPVVKLGAISGISSVILVFLLGQSRIFWAMAEDGLLPPHLARIHPRFQTPYVATVVSGVAGALLGAFCPILVLNELVSIGTLFAFILVCLGVLILRHTQPELPRPFRVPWVPWLPLAGVGICFLQMVSLPARAWARLILWLILGWALYLGYGIHRSKACQELPAPSPKSASPGA</sequence>
<evidence type="ECO:0000256" key="5">
    <source>
        <dbReference type="ARBA" id="ARBA00023136"/>
    </source>
</evidence>
<dbReference type="PIRSF" id="PIRSF006060">
    <property type="entry name" value="AA_transporter"/>
    <property type="match status" value="1"/>
</dbReference>
<comment type="caution">
    <text evidence="7">The sequence shown here is derived from an EMBL/GenBank/DDBJ whole genome shotgun (WGS) entry which is preliminary data.</text>
</comment>
<reference evidence="7" key="1">
    <citation type="submission" date="2021-02" db="EMBL/GenBank/DDBJ databases">
        <authorList>
            <person name="Cremers G."/>
            <person name="Picone N."/>
        </authorList>
    </citation>
    <scope>NUCLEOTIDE SEQUENCE</scope>
    <source>
        <strain evidence="7">PQ17</strain>
    </source>
</reference>
<keyword evidence="2" id="KW-0813">Transport</keyword>
<dbReference type="AlphaFoldDB" id="A0A8J2FX98"/>
<comment type="subcellular location">
    <subcellularLocation>
        <location evidence="1">Membrane</location>
        <topology evidence="1">Multi-pass membrane protein</topology>
    </subcellularLocation>
</comment>
<keyword evidence="5 6" id="KW-0472">Membrane</keyword>
<dbReference type="GO" id="GO:0015171">
    <property type="term" value="F:amino acid transmembrane transporter activity"/>
    <property type="evidence" value="ECO:0007669"/>
    <property type="project" value="TreeGrafter"/>
</dbReference>
<accession>A0A8J2FX98</accession>
<dbReference type="PANTHER" id="PTHR43243:SF4">
    <property type="entry name" value="CATIONIC AMINO ACID TRANSPORTER 4"/>
    <property type="match status" value="1"/>
</dbReference>
<feature type="transmembrane region" description="Helical" evidence="6">
    <location>
        <begin position="204"/>
        <end position="223"/>
    </location>
</feature>
<evidence type="ECO:0000313" key="7">
    <source>
        <dbReference type="EMBL" id="CAF0703912.1"/>
    </source>
</evidence>
<dbReference type="Gene3D" id="1.20.1740.10">
    <property type="entry name" value="Amino acid/polyamine transporter I"/>
    <property type="match status" value="1"/>
</dbReference>
<evidence type="ECO:0000256" key="3">
    <source>
        <dbReference type="ARBA" id="ARBA00022692"/>
    </source>
</evidence>
<feature type="transmembrane region" description="Helical" evidence="6">
    <location>
        <begin position="363"/>
        <end position="385"/>
    </location>
</feature>
<evidence type="ECO:0000256" key="6">
    <source>
        <dbReference type="SAM" id="Phobius"/>
    </source>
</evidence>
<name>A0A8J2FX98_9BACT</name>
<feature type="transmembrane region" description="Helical" evidence="6">
    <location>
        <begin position="48"/>
        <end position="69"/>
    </location>
</feature>
<feature type="transmembrane region" description="Helical" evidence="6">
    <location>
        <begin position="279"/>
        <end position="298"/>
    </location>
</feature>
<organism evidence="7 8">
    <name type="scientific">Candidatus Methylacidithermus pantelleriae</name>
    <dbReference type="NCBI Taxonomy" id="2744239"/>
    <lineage>
        <taxon>Bacteria</taxon>
        <taxon>Pseudomonadati</taxon>
        <taxon>Verrucomicrobiota</taxon>
        <taxon>Methylacidiphilae</taxon>
        <taxon>Methylacidiphilales</taxon>
        <taxon>Methylacidiphilaceae</taxon>
        <taxon>Candidatus Methylacidithermus</taxon>
    </lineage>
</organism>
<evidence type="ECO:0000256" key="4">
    <source>
        <dbReference type="ARBA" id="ARBA00022989"/>
    </source>
</evidence>
<dbReference type="Pfam" id="PF13520">
    <property type="entry name" value="AA_permease_2"/>
    <property type="match status" value="1"/>
</dbReference>
<dbReference type="EMBL" id="CAJNOB010000056">
    <property type="protein sequence ID" value="CAF0703912.1"/>
    <property type="molecule type" value="Genomic_DNA"/>
</dbReference>
<feature type="transmembrane region" description="Helical" evidence="6">
    <location>
        <begin position="497"/>
        <end position="515"/>
    </location>
</feature>
<keyword evidence="4 6" id="KW-1133">Transmembrane helix</keyword>
<proteinExistence type="predicted"/>
<protein>
    <submittedName>
        <fullName evidence="7">Uncharacterized amino acid permease YhdG</fullName>
    </submittedName>
</protein>
<dbReference type="Proteomes" id="UP000663859">
    <property type="component" value="Unassembled WGS sequence"/>
</dbReference>
<evidence type="ECO:0000313" key="8">
    <source>
        <dbReference type="Proteomes" id="UP000663859"/>
    </source>
</evidence>
<dbReference type="GO" id="GO:0016020">
    <property type="term" value="C:membrane"/>
    <property type="evidence" value="ECO:0007669"/>
    <property type="project" value="UniProtKB-SubCell"/>
</dbReference>